<keyword evidence="2" id="KW-0472">Membrane</keyword>
<evidence type="ECO:0000313" key="4">
    <source>
        <dbReference type="Proteomes" id="UP000244201"/>
    </source>
</evidence>
<evidence type="ECO:0000313" key="3">
    <source>
        <dbReference type="EMBL" id="AVZ76992.1"/>
    </source>
</evidence>
<dbReference type="RefSeq" id="WP_108154282.1">
    <property type="nucleotide sequence ID" value="NZ_CP026304.1"/>
</dbReference>
<proteinExistence type="predicted"/>
<organism evidence="3 4">
    <name type="scientific">Streptomyces lunaelactis</name>
    <dbReference type="NCBI Taxonomy" id="1535768"/>
    <lineage>
        <taxon>Bacteria</taxon>
        <taxon>Bacillati</taxon>
        <taxon>Actinomycetota</taxon>
        <taxon>Actinomycetes</taxon>
        <taxon>Kitasatosporales</taxon>
        <taxon>Streptomycetaceae</taxon>
        <taxon>Streptomyces</taxon>
    </lineage>
</organism>
<gene>
    <name evidence="3" type="ORF">SLUN_37265</name>
</gene>
<name>A0A2R4TCZ3_9ACTN</name>
<feature type="transmembrane region" description="Helical" evidence="2">
    <location>
        <begin position="176"/>
        <end position="194"/>
    </location>
</feature>
<dbReference type="OrthoDB" id="4350047at2"/>
<feature type="transmembrane region" description="Helical" evidence="2">
    <location>
        <begin position="148"/>
        <end position="164"/>
    </location>
</feature>
<keyword evidence="2" id="KW-1133">Transmembrane helix</keyword>
<feature type="region of interest" description="Disordered" evidence="1">
    <location>
        <begin position="1"/>
        <end position="23"/>
    </location>
</feature>
<feature type="transmembrane region" description="Helical" evidence="2">
    <location>
        <begin position="81"/>
        <end position="102"/>
    </location>
</feature>
<keyword evidence="2" id="KW-0812">Transmembrane</keyword>
<sequence length="336" mass="36622">MIEPPLDNPSQEPEATRREPATDPYRPTALLKTVVAQGTFIAALLFYLGAMYTSTFYAYFHISLSTLGLGFGELVTQSLHLLKLEVLVAAGLIVLVVAAPSLRSRTRSPGGAEPRVTAKAEAVAARLSVPVVVVGLVLLALWTEIQPYGWIAPLVIAAGLLLSQCRDSRGRKPVGFRRRALPVFAAGVFLFWTLTQVTVQSAERDAESRARHVTEWTGVMVLSSRPLAFPSGTVTKEVLPGSVLHRYRYTGLRLLLERDGRYYVVPRGWNVHKDAMYVIRESETTWIALTPGTQPRGSGQPVLRDGSPPLAHTFPQVSGSGPFCRTARPLGWGPGT</sequence>
<keyword evidence="4" id="KW-1185">Reference proteome</keyword>
<evidence type="ECO:0000256" key="2">
    <source>
        <dbReference type="SAM" id="Phobius"/>
    </source>
</evidence>
<reference evidence="3 4" key="1">
    <citation type="submission" date="2018-01" db="EMBL/GenBank/DDBJ databases">
        <title>Complete genome sequence of Streptomyces lunaelactis MM109T, a Ferroverdin A producer isolated from cave moonmilk deposits.</title>
        <authorList>
            <person name="Naome A."/>
            <person name="Martinet L."/>
            <person name="Maciejewska M."/>
            <person name="Anderssen S."/>
            <person name="Adam D."/>
            <person name="Tenconi E."/>
            <person name="Deflandre B."/>
            <person name="Arguelles-Arias A."/>
            <person name="Calusinska M."/>
            <person name="Copieters W."/>
            <person name="Karim L."/>
            <person name="Hanikenne M."/>
            <person name="Baurain D."/>
            <person name="van Wezel G."/>
            <person name="Smargiasso N."/>
            <person name="de Pauw E."/>
            <person name="Delfosse P."/>
            <person name="Rigali S."/>
        </authorList>
    </citation>
    <scope>NUCLEOTIDE SEQUENCE [LARGE SCALE GENOMIC DNA]</scope>
    <source>
        <strain evidence="3 4">MM109</strain>
    </source>
</reference>
<feature type="transmembrane region" description="Helical" evidence="2">
    <location>
        <begin position="123"/>
        <end position="142"/>
    </location>
</feature>
<protein>
    <submittedName>
        <fullName evidence="3">Uncharacterized protein</fullName>
    </submittedName>
</protein>
<dbReference type="Proteomes" id="UP000244201">
    <property type="component" value="Chromosome"/>
</dbReference>
<accession>A0A2R4TCZ3</accession>
<dbReference type="AlphaFoldDB" id="A0A2R4TCZ3"/>
<dbReference type="EMBL" id="CP026304">
    <property type="protein sequence ID" value="AVZ76992.1"/>
    <property type="molecule type" value="Genomic_DNA"/>
</dbReference>
<evidence type="ECO:0000256" key="1">
    <source>
        <dbReference type="SAM" id="MobiDB-lite"/>
    </source>
</evidence>
<dbReference type="KEGG" id="slk:SLUN_37265"/>
<dbReference type="GeneID" id="55660898"/>
<feature type="transmembrane region" description="Helical" evidence="2">
    <location>
        <begin position="29"/>
        <end position="49"/>
    </location>
</feature>